<protein>
    <submittedName>
        <fullName evidence="3">Uncharacterized protein</fullName>
    </submittedName>
</protein>
<reference evidence="3" key="1">
    <citation type="submission" date="2022-07" db="EMBL/GenBank/DDBJ databases">
        <title>Phylogenomic reconstructions and comparative analyses of Kickxellomycotina fungi.</title>
        <authorList>
            <person name="Reynolds N.K."/>
            <person name="Stajich J.E."/>
            <person name="Barry K."/>
            <person name="Grigoriev I.V."/>
            <person name="Crous P."/>
            <person name="Smith M.E."/>
        </authorList>
    </citation>
    <scope>NUCLEOTIDE SEQUENCE</scope>
    <source>
        <strain evidence="3">NBRC 105413</strain>
    </source>
</reference>
<dbReference type="Proteomes" id="UP001145021">
    <property type="component" value="Unassembled WGS sequence"/>
</dbReference>
<organism evidence="3 4">
    <name type="scientific">Coemansia asiatica</name>
    <dbReference type="NCBI Taxonomy" id="1052880"/>
    <lineage>
        <taxon>Eukaryota</taxon>
        <taxon>Fungi</taxon>
        <taxon>Fungi incertae sedis</taxon>
        <taxon>Zoopagomycota</taxon>
        <taxon>Kickxellomycotina</taxon>
        <taxon>Kickxellomycetes</taxon>
        <taxon>Kickxellales</taxon>
        <taxon>Kickxellaceae</taxon>
        <taxon>Coemansia</taxon>
    </lineage>
</organism>
<dbReference type="EMBL" id="JANBOH010000367">
    <property type="protein sequence ID" value="KAJ1642620.1"/>
    <property type="molecule type" value="Genomic_DNA"/>
</dbReference>
<proteinExistence type="predicted"/>
<keyword evidence="2" id="KW-0472">Membrane</keyword>
<feature type="compositionally biased region" description="Basic and acidic residues" evidence="1">
    <location>
        <begin position="66"/>
        <end position="83"/>
    </location>
</feature>
<feature type="region of interest" description="Disordered" evidence="1">
    <location>
        <begin position="1"/>
        <end position="167"/>
    </location>
</feature>
<feature type="transmembrane region" description="Helical" evidence="2">
    <location>
        <begin position="508"/>
        <end position="525"/>
    </location>
</feature>
<evidence type="ECO:0000256" key="1">
    <source>
        <dbReference type="SAM" id="MobiDB-lite"/>
    </source>
</evidence>
<feature type="transmembrane region" description="Helical" evidence="2">
    <location>
        <begin position="593"/>
        <end position="612"/>
    </location>
</feature>
<dbReference type="PANTHER" id="PTHR40467">
    <property type="match status" value="1"/>
</dbReference>
<accession>A0A9W8CGB1</accession>
<dbReference type="PANTHER" id="PTHR40467:SF1">
    <property type="match status" value="1"/>
</dbReference>
<evidence type="ECO:0000313" key="3">
    <source>
        <dbReference type="EMBL" id="KAJ1642620.1"/>
    </source>
</evidence>
<feature type="transmembrane region" description="Helical" evidence="2">
    <location>
        <begin position="321"/>
        <end position="345"/>
    </location>
</feature>
<keyword evidence="2" id="KW-0812">Transmembrane</keyword>
<comment type="caution">
    <text evidence="3">The sequence shown here is derived from an EMBL/GenBank/DDBJ whole genome shotgun (WGS) entry which is preliminary data.</text>
</comment>
<evidence type="ECO:0000256" key="2">
    <source>
        <dbReference type="SAM" id="Phobius"/>
    </source>
</evidence>
<feature type="transmembrane region" description="Helical" evidence="2">
    <location>
        <begin position="357"/>
        <end position="374"/>
    </location>
</feature>
<sequence>MDGVFTFRASADGQQSQRQRPPADANRSSSLVEDFDSPMHPWRSCAREPRPLDETDTVVESDDDCDHGSERNNRPQQQKERLGVHPHPSSSSRSSGQHVYHYHYHQHQHQHQHYHHGYTPRRRHMQAPASDAPSDAEPPVTDEQQEPPSMAAPDPLTWHSSNRGAGSLGPAGGANAWLSELLGAHGIGHEWTASSAADGEMTRRCSQRRSTLDSAGDGDDALDRLDAHWDDMLTFRQTRVRVPRERTWSGSSASSLNDGMAGGQPVRWRRLLPSASSAMGRLAWLTLLPVSIVVAWCAVPLQTDLVLGPDGTTKRRLNFWVFLFFYYGTYNAVALLLVTQIFRVYSLTWWPRAMSGVLANVASWVFTTALGALVHTMRTGIERNPLAWTALTLLTLLLPVLVSFASIQRHHRQSVRRRRPPSEAQPLVATATEWRTPASYTRFLWFCSSFLLWYAALGAGEYLAHVYISTLPHSTKDGFFYVYSWIATVNVLSMLASWVVATRIRSWPLQYIYTLYFFMTYFIFYRNLFSRLQNPEQVVFIQLGSSLWVVFIYPVRMARWVYRLMAFCCRWSDDYTYEMYVKQLGRTFFLRNLAENATMLGFLCWVTVLHFGPNRLHYPHFQFKPLDDEFNYKYSLTVRASIYVWVSELVASRIVRFLFRSIYKHDISAEAVHDFRRYPHAVPAMVLVTIHVLQNILFGMIRLSFS</sequence>
<keyword evidence="4" id="KW-1185">Reference proteome</keyword>
<feature type="compositionally biased region" description="Low complexity" evidence="1">
    <location>
        <begin position="127"/>
        <end position="139"/>
    </location>
</feature>
<feature type="transmembrane region" description="Helical" evidence="2">
    <location>
        <begin position="443"/>
        <end position="468"/>
    </location>
</feature>
<dbReference type="AlphaFoldDB" id="A0A9W8CGB1"/>
<feature type="transmembrane region" description="Helical" evidence="2">
    <location>
        <begin position="680"/>
        <end position="701"/>
    </location>
</feature>
<feature type="transmembrane region" description="Helical" evidence="2">
    <location>
        <begin position="537"/>
        <end position="555"/>
    </location>
</feature>
<feature type="transmembrane region" description="Helical" evidence="2">
    <location>
        <begin position="480"/>
        <end position="501"/>
    </location>
</feature>
<keyword evidence="2" id="KW-1133">Transmembrane helix</keyword>
<evidence type="ECO:0000313" key="4">
    <source>
        <dbReference type="Proteomes" id="UP001145021"/>
    </source>
</evidence>
<gene>
    <name evidence="3" type="ORF">LPJ64_005551</name>
</gene>
<dbReference type="InterPro" id="IPR039966">
    <property type="entry name" value="C553.12c"/>
</dbReference>
<feature type="transmembrane region" description="Helical" evidence="2">
    <location>
        <begin position="386"/>
        <end position="407"/>
    </location>
</feature>
<feature type="transmembrane region" description="Helical" evidence="2">
    <location>
        <begin position="282"/>
        <end position="301"/>
    </location>
</feature>
<name>A0A9W8CGB1_9FUNG</name>
<feature type="compositionally biased region" description="Acidic residues" evidence="1">
    <location>
        <begin position="54"/>
        <end position="65"/>
    </location>
</feature>
<feature type="compositionally biased region" description="Low complexity" evidence="1">
    <location>
        <begin position="89"/>
        <end position="99"/>
    </location>
</feature>
<feature type="compositionally biased region" description="Basic residues" evidence="1">
    <location>
        <begin position="100"/>
        <end position="125"/>
    </location>
</feature>